<sequence length="108" mass="12067">QHNDLQHPEADVRDGEGLVVAHVLAARLLRVAHEVRLLVAPHELGGRAQDEDAEDEEHREPDAPDDGRVLVDLLQDVAQEAPVAHLKFWSIEKNPFKHDLPAMPHHIG</sequence>
<dbReference type="GeneTree" id="ENSGT01150000287332"/>
<protein>
    <submittedName>
        <fullName evidence="2">Uncharacterized protein</fullName>
    </submittedName>
</protein>
<dbReference type="Ensembl" id="ENSMMMT00000019410.1">
    <property type="protein sequence ID" value="ENSMMMP00000017051.1"/>
    <property type="gene ID" value="ENSMMMG00000015162.1"/>
</dbReference>
<evidence type="ECO:0000256" key="1">
    <source>
        <dbReference type="SAM" id="MobiDB-lite"/>
    </source>
</evidence>
<dbReference type="Proteomes" id="UP000694407">
    <property type="component" value="Unplaced"/>
</dbReference>
<reference evidence="2" key="1">
    <citation type="submission" date="2025-08" db="UniProtKB">
        <authorList>
            <consortium name="Ensembl"/>
        </authorList>
    </citation>
    <scope>IDENTIFICATION</scope>
</reference>
<accession>A0A8C6EUK6</accession>
<name>A0A8C6EUK6_MARMA</name>
<dbReference type="AlphaFoldDB" id="A0A8C6EUK6"/>
<evidence type="ECO:0000313" key="3">
    <source>
        <dbReference type="Proteomes" id="UP000694407"/>
    </source>
</evidence>
<feature type="compositionally biased region" description="Basic and acidic residues" evidence="1">
    <location>
        <begin position="44"/>
        <end position="67"/>
    </location>
</feature>
<organism evidence="2 3">
    <name type="scientific">Marmota marmota marmota</name>
    <name type="common">Alpine marmot</name>
    <dbReference type="NCBI Taxonomy" id="9994"/>
    <lineage>
        <taxon>Eukaryota</taxon>
        <taxon>Metazoa</taxon>
        <taxon>Chordata</taxon>
        <taxon>Craniata</taxon>
        <taxon>Vertebrata</taxon>
        <taxon>Euteleostomi</taxon>
        <taxon>Mammalia</taxon>
        <taxon>Eutheria</taxon>
        <taxon>Euarchontoglires</taxon>
        <taxon>Glires</taxon>
        <taxon>Rodentia</taxon>
        <taxon>Sciuromorpha</taxon>
        <taxon>Sciuridae</taxon>
        <taxon>Xerinae</taxon>
        <taxon>Marmotini</taxon>
        <taxon>Marmota</taxon>
    </lineage>
</organism>
<evidence type="ECO:0000313" key="2">
    <source>
        <dbReference type="Ensembl" id="ENSMMMP00000017051.1"/>
    </source>
</evidence>
<reference evidence="2" key="2">
    <citation type="submission" date="2025-09" db="UniProtKB">
        <authorList>
            <consortium name="Ensembl"/>
        </authorList>
    </citation>
    <scope>IDENTIFICATION</scope>
</reference>
<proteinExistence type="predicted"/>
<keyword evidence="3" id="KW-1185">Reference proteome</keyword>
<feature type="region of interest" description="Disordered" evidence="1">
    <location>
        <begin position="40"/>
        <end position="67"/>
    </location>
</feature>